<gene>
    <name evidence="2" type="ORF">QF030_004777</name>
</gene>
<sequence>MPTPYGSRGGMAFGTEELRVLRRALALALHPGPVSAEDIQDCHRLAESLDEAVREAARLRAFLVADLARYRAALPGTAAGYLTLLEEVLPTGYRPEPDDLAALRALRGNPTAAALLGRCQMLAERDVRARLARRATRRAPEAAPTVPASRTRLLALPGGLSGDSCARPSLAADDPGGRPVEEPRRKPTGKPATPAPGPVPVEPAPEPGRRPVPTPGEVFPRRRPTPPPANPEQQRLAAG</sequence>
<accession>A0ABU0NUB0</accession>
<organism evidence="2 3">
    <name type="scientific">Streptomyces rishiriensis</name>
    <dbReference type="NCBI Taxonomy" id="68264"/>
    <lineage>
        <taxon>Bacteria</taxon>
        <taxon>Bacillati</taxon>
        <taxon>Actinomycetota</taxon>
        <taxon>Actinomycetes</taxon>
        <taxon>Kitasatosporales</taxon>
        <taxon>Streptomycetaceae</taxon>
        <taxon>Streptomyces</taxon>
    </lineage>
</organism>
<feature type="compositionally biased region" description="Pro residues" evidence="1">
    <location>
        <begin position="193"/>
        <end position="214"/>
    </location>
</feature>
<protein>
    <submittedName>
        <fullName evidence="2">Uncharacterized protein</fullName>
    </submittedName>
</protein>
<evidence type="ECO:0000313" key="3">
    <source>
        <dbReference type="Proteomes" id="UP001230654"/>
    </source>
</evidence>
<reference evidence="2 3" key="1">
    <citation type="submission" date="2023-07" db="EMBL/GenBank/DDBJ databases">
        <title>Comparative genomics of wheat-associated soil bacteria to identify genetic determinants of phenazine resistance.</title>
        <authorList>
            <person name="Mouncey N."/>
        </authorList>
    </citation>
    <scope>NUCLEOTIDE SEQUENCE [LARGE SCALE GENOMIC DNA]</scope>
    <source>
        <strain evidence="2 3">B2I6</strain>
    </source>
</reference>
<dbReference type="Proteomes" id="UP001230654">
    <property type="component" value="Unassembled WGS sequence"/>
</dbReference>
<feature type="compositionally biased region" description="Basic and acidic residues" evidence="1">
    <location>
        <begin position="175"/>
        <end position="185"/>
    </location>
</feature>
<name>A0ABU0NUB0_STRRH</name>
<proteinExistence type="predicted"/>
<evidence type="ECO:0000313" key="2">
    <source>
        <dbReference type="EMBL" id="MDQ0582599.1"/>
    </source>
</evidence>
<evidence type="ECO:0000256" key="1">
    <source>
        <dbReference type="SAM" id="MobiDB-lite"/>
    </source>
</evidence>
<comment type="caution">
    <text evidence="2">The sequence shown here is derived from an EMBL/GenBank/DDBJ whole genome shotgun (WGS) entry which is preliminary data.</text>
</comment>
<feature type="region of interest" description="Disordered" evidence="1">
    <location>
        <begin position="155"/>
        <end position="239"/>
    </location>
</feature>
<keyword evidence="3" id="KW-1185">Reference proteome</keyword>
<dbReference type="EMBL" id="JAUSWV010000002">
    <property type="protein sequence ID" value="MDQ0582599.1"/>
    <property type="molecule type" value="Genomic_DNA"/>
</dbReference>